<accession>A0A3B3BHZ2</accession>
<dbReference type="OMA" id="VHVGIWF"/>
<keyword evidence="3" id="KW-1185">Reference proteome</keyword>
<dbReference type="InterPro" id="IPR017946">
    <property type="entry name" value="PLC-like_Pdiesterase_TIM-brl"/>
</dbReference>
<dbReference type="InterPro" id="IPR000909">
    <property type="entry name" value="PLipase_C_PInositol-sp_X_dom"/>
</dbReference>
<feature type="domain" description="Phosphatidylinositol-specific phospholipase C X" evidence="1">
    <location>
        <begin position="6"/>
        <end position="146"/>
    </location>
</feature>
<reference evidence="2" key="2">
    <citation type="submission" date="2025-09" db="UniProtKB">
        <authorList>
            <consortium name="Ensembl"/>
        </authorList>
    </citation>
    <scope>IDENTIFICATION</scope>
</reference>
<dbReference type="GO" id="GO:0006629">
    <property type="term" value="P:lipid metabolic process"/>
    <property type="evidence" value="ECO:0007669"/>
    <property type="project" value="InterPro"/>
</dbReference>
<dbReference type="Gene3D" id="3.20.20.190">
    <property type="entry name" value="Phosphatidylinositol (PI) phosphodiesterase"/>
    <property type="match status" value="1"/>
</dbReference>
<dbReference type="AlphaFoldDB" id="A0A3B3BHZ2"/>
<dbReference type="STRING" id="30732.ENSOMEP00000004658"/>
<reference evidence="2" key="1">
    <citation type="submission" date="2025-08" db="UniProtKB">
        <authorList>
            <consortium name="Ensembl"/>
        </authorList>
    </citation>
    <scope>IDENTIFICATION</scope>
</reference>
<protein>
    <recommendedName>
        <fullName evidence="1">Phosphatidylinositol-specific phospholipase C X domain-containing protein</fullName>
    </recommendedName>
</protein>
<dbReference type="SMART" id="SM00148">
    <property type="entry name" value="PLCXc"/>
    <property type="match status" value="1"/>
</dbReference>
<dbReference type="PaxDb" id="30732-ENSOMEP00000004658"/>
<dbReference type="InterPro" id="IPR051057">
    <property type="entry name" value="PI-PLC_domain"/>
</dbReference>
<dbReference type="PROSITE" id="PS50007">
    <property type="entry name" value="PIPLC_X_DOMAIN"/>
    <property type="match status" value="1"/>
</dbReference>
<dbReference type="Ensembl" id="ENSOMET00000008786.1">
    <property type="protein sequence ID" value="ENSOMEP00000004658.1"/>
    <property type="gene ID" value="ENSOMEG00000005633.1"/>
</dbReference>
<dbReference type="GO" id="GO:0008081">
    <property type="term" value="F:phosphoric diester hydrolase activity"/>
    <property type="evidence" value="ECO:0007669"/>
    <property type="project" value="InterPro"/>
</dbReference>
<proteinExistence type="predicted"/>
<name>A0A3B3BHZ2_ORYME</name>
<evidence type="ECO:0000313" key="2">
    <source>
        <dbReference type="Ensembl" id="ENSOMEP00000004658.1"/>
    </source>
</evidence>
<dbReference type="PANTHER" id="PTHR13593">
    <property type="match status" value="1"/>
</dbReference>
<dbReference type="SUPFAM" id="SSF51695">
    <property type="entry name" value="PLC-like phosphodiesterases"/>
    <property type="match status" value="1"/>
</dbReference>
<dbReference type="PANTHER" id="PTHR13593:SF113">
    <property type="entry name" value="SI:DKEY-266F7.9"/>
    <property type="match status" value="1"/>
</dbReference>
<sequence>MTFLPDETPLSAITIPGTHESLTLYGGPLAVCQIWTLKEQLRVGVRYLDVHVGIWFPTQKEIYIRDANWMFWQHMDLGKVLKEISDFLEIHKTETVLLKLSLHGLYKSKVEKSVKTMIGKFQNIVWTKMSIPTIKEVRGKIVFLRSETFKSGADNEKTQLFESNKLKNVKEKIKQIKSRICTHQIVVTENPATVLRSPKSLARRINLQLSDLIQEHKAMSSNSSCLGVLSMDFPSAETITKITHLKPCFNELYTSK</sequence>
<dbReference type="GeneTree" id="ENSGT00390000010118"/>
<dbReference type="Proteomes" id="UP000261560">
    <property type="component" value="Unplaced"/>
</dbReference>
<evidence type="ECO:0000313" key="3">
    <source>
        <dbReference type="Proteomes" id="UP000261560"/>
    </source>
</evidence>
<organism evidence="2 3">
    <name type="scientific">Oryzias melastigma</name>
    <name type="common">Marine medaka</name>
    <dbReference type="NCBI Taxonomy" id="30732"/>
    <lineage>
        <taxon>Eukaryota</taxon>
        <taxon>Metazoa</taxon>
        <taxon>Chordata</taxon>
        <taxon>Craniata</taxon>
        <taxon>Vertebrata</taxon>
        <taxon>Euteleostomi</taxon>
        <taxon>Actinopterygii</taxon>
        <taxon>Neopterygii</taxon>
        <taxon>Teleostei</taxon>
        <taxon>Neoteleostei</taxon>
        <taxon>Acanthomorphata</taxon>
        <taxon>Ovalentaria</taxon>
        <taxon>Atherinomorphae</taxon>
        <taxon>Beloniformes</taxon>
        <taxon>Adrianichthyidae</taxon>
        <taxon>Oryziinae</taxon>
        <taxon>Oryzias</taxon>
    </lineage>
</organism>
<evidence type="ECO:0000259" key="1">
    <source>
        <dbReference type="SMART" id="SM00148"/>
    </source>
</evidence>
<dbReference type="Pfam" id="PF00388">
    <property type="entry name" value="PI-PLC-X"/>
    <property type="match status" value="1"/>
</dbReference>